<evidence type="ECO:0000313" key="10">
    <source>
        <dbReference type="EMBL" id="GMT13898.1"/>
    </source>
</evidence>
<comment type="subcellular location">
    <subcellularLocation>
        <location evidence="1">Membrane</location>
        <topology evidence="1">Single-pass type I membrane protein</topology>
    </subcellularLocation>
</comment>
<evidence type="ECO:0000256" key="4">
    <source>
        <dbReference type="ARBA" id="ARBA00022989"/>
    </source>
</evidence>
<dbReference type="AlphaFoldDB" id="A0AAV5V6D4"/>
<keyword evidence="11" id="KW-1185">Reference proteome</keyword>
<comment type="caution">
    <text evidence="10">The sequence shown here is derived from an EMBL/GenBank/DDBJ whole genome shotgun (WGS) entry which is preliminary data.</text>
</comment>
<reference evidence="10" key="1">
    <citation type="submission" date="2023-10" db="EMBL/GenBank/DDBJ databases">
        <title>Genome assembly of Pristionchus species.</title>
        <authorList>
            <person name="Yoshida K."/>
            <person name="Sommer R.J."/>
        </authorList>
    </citation>
    <scope>NUCLEOTIDE SEQUENCE</scope>
    <source>
        <strain evidence="10">RS5133</strain>
    </source>
</reference>
<keyword evidence="5 8" id="KW-0472">Membrane</keyword>
<keyword evidence="6" id="KW-0675">Receptor</keyword>
<name>A0AAV5V6D4_9BILA</name>
<feature type="domain" description="SEFIR" evidence="9">
    <location>
        <begin position="459"/>
        <end position="599"/>
    </location>
</feature>
<dbReference type="Pfam" id="PF08357">
    <property type="entry name" value="SEFIR"/>
    <property type="match status" value="1"/>
</dbReference>
<dbReference type="EMBL" id="BTSY01000002">
    <property type="protein sequence ID" value="GMT13898.1"/>
    <property type="molecule type" value="Genomic_DNA"/>
</dbReference>
<feature type="transmembrane region" description="Helical" evidence="8">
    <location>
        <begin position="417"/>
        <end position="440"/>
    </location>
</feature>
<accession>A0AAV5V6D4</accession>
<evidence type="ECO:0000256" key="2">
    <source>
        <dbReference type="ARBA" id="ARBA00022692"/>
    </source>
</evidence>
<evidence type="ECO:0000313" key="11">
    <source>
        <dbReference type="Proteomes" id="UP001432322"/>
    </source>
</evidence>
<dbReference type="GO" id="GO:0016020">
    <property type="term" value="C:membrane"/>
    <property type="evidence" value="ECO:0007669"/>
    <property type="project" value="UniProtKB-SubCell"/>
</dbReference>
<gene>
    <name evidence="10" type="ORF">PFISCL1PPCAC_5195</name>
</gene>
<evidence type="ECO:0000256" key="6">
    <source>
        <dbReference type="ARBA" id="ARBA00023170"/>
    </source>
</evidence>
<dbReference type="Proteomes" id="UP001432322">
    <property type="component" value="Unassembled WGS sequence"/>
</dbReference>
<dbReference type="PROSITE" id="PS51534">
    <property type="entry name" value="SEFIR"/>
    <property type="match status" value="1"/>
</dbReference>
<dbReference type="PANTHER" id="PTHR15583:SF7">
    <property type="entry name" value="INTERLEUKIN CYTOKINE RECEPTOR-RELATED PROTEIN 2"/>
    <property type="match status" value="1"/>
</dbReference>
<keyword evidence="3" id="KW-0732">Signal</keyword>
<dbReference type="PANTHER" id="PTHR15583">
    <property type="entry name" value="INTERLEUKIN-17 RECEPTOR"/>
    <property type="match status" value="1"/>
</dbReference>
<keyword evidence="4 8" id="KW-1133">Transmembrane helix</keyword>
<evidence type="ECO:0000256" key="8">
    <source>
        <dbReference type="SAM" id="Phobius"/>
    </source>
</evidence>
<dbReference type="InterPro" id="IPR013568">
    <property type="entry name" value="SEFIR_dom"/>
</dbReference>
<keyword evidence="7" id="KW-0325">Glycoprotein</keyword>
<protein>
    <recommendedName>
        <fullName evidence="9">SEFIR domain-containing protein</fullName>
    </recommendedName>
</protein>
<evidence type="ECO:0000256" key="7">
    <source>
        <dbReference type="ARBA" id="ARBA00023180"/>
    </source>
</evidence>
<sequence length="730" mass="80727">MTSRLSGRPPGPLRIRHYSPITELPSLQFSYPLSLPSLSQPLLPRSSSTSSSSSPQQSSRRSQLILLPTVIPSLPLCLIAIACLLPYSLAAPPCAPRVHFGAQRAGATTPSPHPLVYEDSKSCVDEILKRGGEENSTLTPWNPCKAAAMDIKVGSHIVLPSGNDNFVPFARLNISVTVFDRAVADTVFLRLECLEAAVGEDTYCNSLPPEHIAKYGRTIWPCRGASVGSEDTSPFTLSFDCFHLFPASRYYVNVTAFPSGCSSTLSVTIPDLREAYPQLSKFYKQDKETSWSPMLLVDMSASEDGVWLRASIPPGAEWRVVELRLYKVNDGAGASLIPLKEFQLKNEGNGSEIGVKWVDADRGRYVLMGFVPRHDCALHCESSSPSCRPCAHTRLPFLLTRDYWTESTAMLRRTRDVGVWVLPVCLGLLVACTIIIGLYVRHVRKAAGERTRDILLPDRPPILLLYSDDCEQHSKVVREIAAVLDSCAHVAFDQEDLLTNGSLIPYDWLARSLAAAKKIVVILSPSTPILMQREQQLKSRRPYPDMLQPALKEISKDLCKPVSRVAFVRLSYSPQLPDEFSMLGGRCFSLPSDLPRLVSFLHGVATEEAKDITLADHDAASLIPLKEAIDEMEKWLKEVGEGWIEERMEPIDTRTVSVFDTERIEFRRAGMPMPIENRMVEGLLPPDEEEMDGGVVDIGGEAGMFNRIPAARAAPKEHVLLPPDPDSDDD</sequence>
<dbReference type="InterPro" id="IPR039465">
    <property type="entry name" value="IL-17_rcpt-like"/>
</dbReference>
<proteinExistence type="predicted"/>
<organism evidence="10 11">
    <name type="scientific">Pristionchus fissidentatus</name>
    <dbReference type="NCBI Taxonomy" id="1538716"/>
    <lineage>
        <taxon>Eukaryota</taxon>
        <taxon>Metazoa</taxon>
        <taxon>Ecdysozoa</taxon>
        <taxon>Nematoda</taxon>
        <taxon>Chromadorea</taxon>
        <taxon>Rhabditida</taxon>
        <taxon>Rhabditina</taxon>
        <taxon>Diplogasteromorpha</taxon>
        <taxon>Diplogasteroidea</taxon>
        <taxon>Neodiplogasteridae</taxon>
        <taxon>Pristionchus</taxon>
    </lineage>
</organism>
<dbReference type="Gene3D" id="3.40.50.11530">
    <property type="match status" value="1"/>
</dbReference>
<evidence type="ECO:0000256" key="1">
    <source>
        <dbReference type="ARBA" id="ARBA00004479"/>
    </source>
</evidence>
<keyword evidence="2 8" id="KW-0812">Transmembrane</keyword>
<evidence type="ECO:0000256" key="3">
    <source>
        <dbReference type="ARBA" id="ARBA00022729"/>
    </source>
</evidence>
<dbReference type="GO" id="GO:0030368">
    <property type="term" value="F:interleukin-17 receptor activity"/>
    <property type="evidence" value="ECO:0007669"/>
    <property type="project" value="InterPro"/>
</dbReference>
<evidence type="ECO:0000256" key="5">
    <source>
        <dbReference type="ARBA" id="ARBA00023136"/>
    </source>
</evidence>
<evidence type="ECO:0000259" key="9">
    <source>
        <dbReference type="PROSITE" id="PS51534"/>
    </source>
</evidence>